<dbReference type="Pfam" id="PF13649">
    <property type="entry name" value="Methyltransf_25"/>
    <property type="match status" value="1"/>
</dbReference>
<accession>A0AAN7AHT5</accession>
<evidence type="ECO:0000259" key="2">
    <source>
        <dbReference type="Pfam" id="PF13649"/>
    </source>
</evidence>
<dbReference type="Proteomes" id="UP001302126">
    <property type="component" value="Unassembled WGS sequence"/>
</dbReference>
<proteinExistence type="inferred from homology"/>
<gene>
    <name evidence="3" type="ORF">QBC35DRAFT_499401</name>
</gene>
<dbReference type="GO" id="GO:0008168">
    <property type="term" value="F:methyltransferase activity"/>
    <property type="evidence" value="ECO:0007669"/>
    <property type="project" value="UniProtKB-KW"/>
</dbReference>
<comment type="caution">
    <text evidence="3">The sequence shown here is derived from an EMBL/GenBank/DDBJ whole genome shotgun (WGS) entry which is preliminary data.</text>
</comment>
<dbReference type="CDD" id="cd02440">
    <property type="entry name" value="AdoMet_MTases"/>
    <property type="match status" value="1"/>
</dbReference>
<evidence type="ECO:0000256" key="1">
    <source>
        <dbReference type="ARBA" id="ARBA00038158"/>
    </source>
</evidence>
<keyword evidence="3" id="KW-0808">Transferase</keyword>
<sequence length="261" mass="29128">MEQDQVSSNSNLPVNLKSRLQSSYDATAPIYNKWTAQHSHLRLRYVDRLLQFLPEASQLPPQTDEDASTVESQSNDSPFFRSLSGKLVALELGCGSGHPVTAKLLSTNLFAKITANDLSPVQIQLGQKASDLGSDKRVGWVVGDMMALSFPDDSLDVVVGLYSLIHLPREEQLVMMQKIGKWLRPGGLVLVNFSREDEESQVMEQWLGQEEGWMFWSGFGAEKMLGFLIEKVQELEVLVGEVTREEGGADAEFLWVIGRKK</sequence>
<dbReference type="PANTHER" id="PTHR43591:SF110">
    <property type="entry name" value="RHODANESE DOMAIN-CONTAINING PROTEIN"/>
    <property type="match status" value="1"/>
</dbReference>
<evidence type="ECO:0000313" key="3">
    <source>
        <dbReference type="EMBL" id="KAK4187134.1"/>
    </source>
</evidence>
<dbReference type="PANTHER" id="PTHR43591">
    <property type="entry name" value="METHYLTRANSFERASE"/>
    <property type="match status" value="1"/>
</dbReference>
<organism evidence="3 4">
    <name type="scientific">Podospora australis</name>
    <dbReference type="NCBI Taxonomy" id="1536484"/>
    <lineage>
        <taxon>Eukaryota</taxon>
        <taxon>Fungi</taxon>
        <taxon>Dikarya</taxon>
        <taxon>Ascomycota</taxon>
        <taxon>Pezizomycotina</taxon>
        <taxon>Sordariomycetes</taxon>
        <taxon>Sordariomycetidae</taxon>
        <taxon>Sordariales</taxon>
        <taxon>Podosporaceae</taxon>
        <taxon>Podospora</taxon>
    </lineage>
</organism>
<protein>
    <submittedName>
        <fullName evidence="3">S-adenosyl-L-methionine-dependent methyltransferase</fullName>
    </submittedName>
</protein>
<dbReference type="GO" id="GO:0032259">
    <property type="term" value="P:methylation"/>
    <property type="evidence" value="ECO:0007669"/>
    <property type="project" value="UniProtKB-KW"/>
</dbReference>
<dbReference type="Gene3D" id="3.40.50.150">
    <property type="entry name" value="Vaccinia Virus protein VP39"/>
    <property type="match status" value="1"/>
</dbReference>
<dbReference type="InterPro" id="IPR041698">
    <property type="entry name" value="Methyltransf_25"/>
</dbReference>
<comment type="similarity">
    <text evidence="1">Belongs to the methyltransferase superfamily. LaeA methyltransferase family.</text>
</comment>
<reference evidence="3" key="1">
    <citation type="journal article" date="2023" name="Mol. Phylogenet. Evol.">
        <title>Genome-scale phylogeny and comparative genomics of the fungal order Sordariales.</title>
        <authorList>
            <person name="Hensen N."/>
            <person name="Bonometti L."/>
            <person name="Westerberg I."/>
            <person name="Brannstrom I.O."/>
            <person name="Guillou S."/>
            <person name="Cros-Aarteil S."/>
            <person name="Calhoun S."/>
            <person name="Haridas S."/>
            <person name="Kuo A."/>
            <person name="Mondo S."/>
            <person name="Pangilinan J."/>
            <person name="Riley R."/>
            <person name="LaButti K."/>
            <person name="Andreopoulos B."/>
            <person name="Lipzen A."/>
            <person name="Chen C."/>
            <person name="Yan M."/>
            <person name="Daum C."/>
            <person name="Ng V."/>
            <person name="Clum A."/>
            <person name="Steindorff A."/>
            <person name="Ohm R.A."/>
            <person name="Martin F."/>
            <person name="Silar P."/>
            <person name="Natvig D.O."/>
            <person name="Lalanne C."/>
            <person name="Gautier V."/>
            <person name="Ament-Velasquez S.L."/>
            <person name="Kruys A."/>
            <person name="Hutchinson M.I."/>
            <person name="Powell A.J."/>
            <person name="Barry K."/>
            <person name="Miller A.N."/>
            <person name="Grigoriev I.V."/>
            <person name="Debuchy R."/>
            <person name="Gladieux P."/>
            <person name="Hiltunen Thoren M."/>
            <person name="Johannesson H."/>
        </authorList>
    </citation>
    <scope>NUCLEOTIDE SEQUENCE</scope>
    <source>
        <strain evidence="3">PSN309</strain>
    </source>
</reference>
<name>A0AAN7AHT5_9PEZI</name>
<feature type="domain" description="Methyltransferase" evidence="2">
    <location>
        <begin position="90"/>
        <end position="187"/>
    </location>
</feature>
<evidence type="ECO:0000313" key="4">
    <source>
        <dbReference type="Proteomes" id="UP001302126"/>
    </source>
</evidence>
<dbReference type="EMBL" id="MU864408">
    <property type="protein sequence ID" value="KAK4187134.1"/>
    <property type="molecule type" value="Genomic_DNA"/>
</dbReference>
<reference evidence="3" key="2">
    <citation type="submission" date="2023-05" db="EMBL/GenBank/DDBJ databases">
        <authorList>
            <consortium name="Lawrence Berkeley National Laboratory"/>
            <person name="Steindorff A."/>
            <person name="Hensen N."/>
            <person name="Bonometti L."/>
            <person name="Westerberg I."/>
            <person name="Brannstrom I.O."/>
            <person name="Guillou S."/>
            <person name="Cros-Aarteil S."/>
            <person name="Calhoun S."/>
            <person name="Haridas S."/>
            <person name="Kuo A."/>
            <person name="Mondo S."/>
            <person name="Pangilinan J."/>
            <person name="Riley R."/>
            <person name="Labutti K."/>
            <person name="Andreopoulos B."/>
            <person name="Lipzen A."/>
            <person name="Chen C."/>
            <person name="Yanf M."/>
            <person name="Daum C."/>
            <person name="Ng V."/>
            <person name="Clum A."/>
            <person name="Ohm R."/>
            <person name="Martin F."/>
            <person name="Silar P."/>
            <person name="Natvig D."/>
            <person name="Lalanne C."/>
            <person name="Gautier V."/>
            <person name="Ament-Velasquez S.L."/>
            <person name="Kruys A."/>
            <person name="Hutchinson M.I."/>
            <person name="Powell A.J."/>
            <person name="Barry K."/>
            <person name="Miller A.N."/>
            <person name="Grigoriev I.V."/>
            <person name="Debuchy R."/>
            <person name="Gladieux P."/>
            <person name="Thoren M.H."/>
            <person name="Johannesson H."/>
        </authorList>
    </citation>
    <scope>NUCLEOTIDE SEQUENCE</scope>
    <source>
        <strain evidence="3">PSN309</strain>
    </source>
</reference>
<keyword evidence="3" id="KW-0489">Methyltransferase</keyword>
<dbReference type="SUPFAM" id="SSF53335">
    <property type="entry name" value="S-adenosyl-L-methionine-dependent methyltransferases"/>
    <property type="match status" value="1"/>
</dbReference>
<keyword evidence="4" id="KW-1185">Reference proteome</keyword>
<dbReference type="InterPro" id="IPR029063">
    <property type="entry name" value="SAM-dependent_MTases_sf"/>
</dbReference>
<dbReference type="AlphaFoldDB" id="A0AAN7AHT5"/>